<accession>A0A401L1Q8</accession>
<proteinExistence type="inferred from homology"/>
<keyword evidence="9" id="KW-1185">Reference proteome</keyword>
<evidence type="ECO:0000259" key="7">
    <source>
        <dbReference type="PROSITE" id="PS50850"/>
    </source>
</evidence>
<feature type="transmembrane region" description="Helical" evidence="6">
    <location>
        <begin position="170"/>
        <end position="191"/>
    </location>
</feature>
<reference evidence="8 9" key="1">
    <citation type="submission" date="2016-09" db="EMBL/GenBank/DDBJ databases">
        <title>Aspergillus awamori IFM 58123T.</title>
        <authorList>
            <person name="Kusuya Y."/>
            <person name="Shimizu M."/>
            <person name="Takahashi H."/>
            <person name="Yaguchi T."/>
        </authorList>
    </citation>
    <scope>NUCLEOTIDE SEQUENCE [LARGE SCALE GENOMIC DNA]</scope>
    <source>
        <strain evidence="8 9">IFM 58123</strain>
    </source>
</reference>
<dbReference type="GO" id="GO:0016020">
    <property type="term" value="C:membrane"/>
    <property type="evidence" value="ECO:0007669"/>
    <property type="project" value="UniProtKB-SubCell"/>
</dbReference>
<feature type="transmembrane region" description="Helical" evidence="6">
    <location>
        <begin position="359"/>
        <end position="376"/>
    </location>
</feature>
<evidence type="ECO:0000313" key="9">
    <source>
        <dbReference type="Proteomes" id="UP000286921"/>
    </source>
</evidence>
<dbReference type="InterPro" id="IPR005828">
    <property type="entry name" value="MFS_sugar_transport-like"/>
</dbReference>
<dbReference type="PROSITE" id="PS00217">
    <property type="entry name" value="SUGAR_TRANSPORT_2"/>
    <property type="match status" value="1"/>
</dbReference>
<feature type="transmembrane region" description="Helical" evidence="6">
    <location>
        <begin position="145"/>
        <end position="164"/>
    </location>
</feature>
<evidence type="ECO:0000256" key="6">
    <source>
        <dbReference type="SAM" id="Phobius"/>
    </source>
</evidence>
<dbReference type="AlphaFoldDB" id="A0A401L1Q8"/>
<dbReference type="InterPro" id="IPR020846">
    <property type="entry name" value="MFS_dom"/>
</dbReference>
<evidence type="ECO:0000313" key="8">
    <source>
        <dbReference type="EMBL" id="GCB25446.1"/>
    </source>
</evidence>
<keyword evidence="4 6" id="KW-1133">Transmembrane helix</keyword>
<dbReference type="GO" id="GO:0005351">
    <property type="term" value="F:carbohydrate:proton symporter activity"/>
    <property type="evidence" value="ECO:0007669"/>
    <property type="project" value="TreeGrafter"/>
</dbReference>
<dbReference type="InterPro" id="IPR005829">
    <property type="entry name" value="Sugar_transporter_CS"/>
</dbReference>
<dbReference type="SUPFAM" id="SSF103473">
    <property type="entry name" value="MFS general substrate transporter"/>
    <property type="match status" value="1"/>
</dbReference>
<dbReference type="Proteomes" id="UP000286921">
    <property type="component" value="Unassembled WGS sequence"/>
</dbReference>
<evidence type="ECO:0000256" key="3">
    <source>
        <dbReference type="ARBA" id="ARBA00022692"/>
    </source>
</evidence>
<dbReference type="PANTHER" id="PTHR48022">
    <property type="entry name" value="PLASTIDIC GLUCOSE TRANSPORTER 4"/>
    <property type="match status" value="1"/>
</dbReference>
<name>A0A401L1Q8_ASPAW</name>
<dbReference type="Gene3D" id="1.20.1250.20">
    <property type="entry name" value="MFS general substrate transporter like domains"/>
    <property type="match status" value="1"/>
</dbReference>
<dbReference type="Pfam" id="PF00083">
    <property type="entry name" value="Sugar_tr"/>
    <property type="match status" value="1"/>
</dbReference>
<keyword evidence="3 6" id="KW-0812">Transmembrane</keyword>
<sequence>MTLVASPLCRSSHSTAYSSMKKNPSLHTENDGRPNQHEAILLERAHAANAADHALTWWKAIFKYRKAVFWACIFSFTLTMQSADATSTTSFYGQTQFKERFGTVDNGVLEISAEWQTGIQQAMAVGELIGLAVAGFMADRFGWKPILSSMMVWLTGSLFLFAFAQNLGMMVAAMVLCGIPWGAFQTGCIAYSSEMVPTCLRPFVTAWIGICWGLGFFIGSLVNRGCLNLIGQWAWRVPFLVQFVWPLPLLICFLLAPESPYYLVRKGRYEDARTTLRRIRQKDITDEEIEQSIALIDYTNKMEVQIKESSSYAECFRGKNRWRTEIIAQTWGGNGINVQTVQFLEQAGLSEQGAFDLNLILNSQYLTFGLFCIWLMTKLGRATIFTTGLILSDVFLFAIGILGCVKQSTAVSNAVGSLLLVSTVIYISTVAPSSYTIIVSRADTHSGTSVDVKQGEVPSSKLRAKMVSLARVAFNVSSLISNVLLPKMLTGGSWNLGAKTAFMFAGTNALIWIWCIFRLPETKDRTFREIDYLFEESGLHPRQWRTARIDVFDDDNNGPSLVKGDKEKEFQHVENAL</sequence>
<comment type="similarity">
    <text evidence="2">Belongs to the major facilitator superfamily. Sugar transporter (TC 2.A.1.1) family.</text>
</comment>
<comment type="subcellular location">
    <subcellularLocation>
        <location evidence="1">Membrane</location>
        <topology evidence="1">Multi-pass membrane protein</topology>
    </subcellularLocation>
</comment>
<evidence type="ECO:0000256" key="4">
    <source>
        <dbReference type="ARBA" id="ARBA00022989"/>
    </source>
</evidence>
<dbReference type="InterPro" id="IPR036259">
    <property type="entry name" value="MFS_trans_sf"/>
</dbReference>
<dbReference type="InterPro" id="IPR050360">
    <property type="entry name" value="MFS_Sugar_Transporters"/>
</dbReference>
<evidence type="ECO:0000256" key="1">
    <source>
        <dbReference type="ARBA" id="ARBA00004141"/>
    </source>
</evidence>
<dbReference type="FunFam" id="1.20.1250.20:FF:000078">
    <property type="entry name" value="MFS maltose transporter, putative"/>
    <property type="match status" value="1"/>
</dbReference>
<feature type="transmembrane region" description="Helical" evidence="6">
    <location>
        <begin position="234"/>
        <end position="256"/>
    </location>
</feature>
<evidence type="ECO:0000256" key="5">
    <source>
        <dbReference type="ARBA" id="ARBA00023136"/>
    </source>
</evidence>
<feature type="transmembrane region" description="Helical" evidence="6">
    <location>
        <begin position="382"/>
        <end position="405"/>
    </location>
</feature>
<organism evidence="8 9">
    <name type="scientific">Aspergillus awamori</name>
    <name type="common">Black koji mold</name>
    <dbReference type="NCBI Taxonomy" id="105351"/>
    <lineage>
        <taxon>Eukaryota</taxon>
        <taxon>Fungi</taxon>
        <taxon>Dikarya</taxon>
        <taxon>Ascomycota</taxon>
        <taxon>Pezizomycotina</taxon>
        <taxon>Eurotiomycetes</taxon>
        <taxon>Eurotiomycetidae</taxon>
        <taxon>Eurotiales</taxon>
        <taxon>Aspergillaceae</taxon>
        <taxon>Aspergillus</taxon>
    </lineage>
</organism>
<dbReference type="EMBL" id="BDHI01000021">
    <property type="protein sequence ID" value="GCB25446.1"/>
    <property type="molecule type" value="Genomic_DNA"/>
</dbReference>
<gene>
    <name evidence="8" type="ORF">AAWM_08331</name>
</gene>
<feature type="transmembrane region" description="Helical" evidence="6">
    <location>
        <begin position="417"/>
        <end position="438"/>
    </location>
</feature>
<feature type="domain" description="Major facilitator superfamily (MFS) profile" evidence="7">
    <location>
        <begin position="67"/>
        <end position="523"/>
    </location>
</feature>
<comment type="caution">
    <text evidence="8">The sequence shown here is derived from an EMBL/GenBank/DDBJ whole genome shotgun (WGS) entry which is preliminary data.</text>
</comment>
<protein>
    <submittedName>
        <fullName evidence="8">General alpha-glucoside permease</fullName>
    </submittedName>
</protein>
<keyword evidence="5 6" id="KW-0472">Membrane</keyword>
<evidence type="ECO:0000256" key="2">
    <source>
        <dbReference type="ARBA" id="ARBA00010992"/>
    </source>
</evidence>
<dbReference type="PANTHER" id="PTHR48022:SF53">
    <property type="entry name" value="ALPHA-GLUCOSIDE TRANSPORTER, PUTATIVE (AFU_ORTHOLOGUE AFUA_3G01700)-RELATED"/>
    <property type="match status" value="1"/>
</dbReference>
<feature type="transmembrane region" description="Helical" evidence="6">
    <location>
        <begin position="496"/>
        <end position="517"/>
    </location>
</feature>
<dbReference type="PROSITE" id="PS50850">
    <property type="entry name" value="MFS"/>
    <property type="match status" value="1"/>
</dbReference>
<feature type="transmembrane region" description="Helical" evidence="6">
    <location>
        <begin position="203"/>
        <end position="222"/>
    </location>
</feature>